<organism evidence="2 3">
    <name type="scientific">Rhizoctonia solani</name>
    <dbReference type="NCBI Taxonomy" id="456999"/>
    <lineage>
        <taxon>Eukaryota</taxon>
        <taxon>Fungi</taxon>
        <taxon>Dikarya</taxon>
        <taxon>Basidiomycota</taxon>
        <taxon>Agaricomycotina</taxon>
        <taxon>Agaricomycetes</taxon>
        <taxon>Cantharellales</taxon>
        <taxon>Ceratobasidiaceae</taxon>
        <taxon>Rhizoctonia</taxon>
    </lineage>
</organism>
<reference evidence="2" key="1">
    <citation type="submission" date="2020-09" db="EMBL/GenBank/DDBJ databases">
        <title>Comparative genome analyses of four rice-infecting Rhizoctonia solani isolates reveal extensive enrichment of homogalacturonan modification genes.</title>
        <authorList>
            <person name="Lee D.-Y."/>
            <person name="Jeon J."/>
            <person name="Kim K.-T."/>
            <person name="Cheong K."/>
            <person name="Song H."/>
            <person name="Choi G."/>
            <person name="Ko J."/>
            <person name="Opiyo S.O."/>
            <person name="Zuo S."/>
            <person name="Madhav S."/>
            <person name="Lee Y.-H."/>
            <person name="Wang G.-L."/>
        </authorList>
    </citation>
    <scope>NUCLEOTIDE SEQUENCE</scope>
    <source>
        <strain evidence="2">AG1-IA B2</strain>
    </source>
</reference>
<accession>A0A8H7I7A8</accession>
<evidence type="ECO:0000313" key="3">
    <source>
        <dbReference type="Proteomes" id="UP000614334"/>
    </source>
</evidence>
<dbReference type="Gene3D" id="3.40.390.10">
    <property type="entry name" value="Collagenase (Catalytic Domain)"/>
    <property type="match status" value="1"/>
</dbReference>
<proteinExistence type="predicted"/>
<dbReference type="GO" id="GO:0008237">
    <property type="term" value="F:metallopeptidase activity"/>
    <property type="evidence" value="ECO:0007669"/>
    <property type="project" value="InterPro"/>
</dbReference>
<feature type="chain" id="PRO_5034142251" evidence="1">
    <location>
        <begin position="22"/>
        <end position="676"/>
    </location>
</feature>
<comment type="caution">
    <text evidence="2">The sequence shown here is derived from an EMBL/GenBank/DDBJ whole genome shotgun (WGS) entry which is preliminary data.</text>
</comment>
<dbReference type="InterPro" id="IPR024079">
    <property type="entry name" value="MetalloPept_cat_dom_sf"/>
</dbReference>
<dbReference type="AlphaFoldDB" id="A0A8H7I7A8"/>
<dbReference type="Proteomes" id="UP000614334">
    <property type="component" value="Unassembled WGS sequence"/>
</dbReference>
<gene>
    <name evidence="2" type="ORF">RHS01_09236</name>
</gene>
<keyword evidence="1" id="KW-0732">Signal</keyword>
<evidence type="ECO:0000313" key="2">
    <source>
        <dbReference type="EMBL" id="KAF8750469.1"/>
    </source>
</evidence>
<protein>
    <submittedName>
        <fullName evidence="2">IgA Peptidase M64</fullName>
    </submittedName>
</protein>
<sequence>MRSILLSLITIPLCLVAAHEAININDQAGYEVWLTRDRASGRCDVLSARSILLHKALRHTPSHAEIKPSRCMQDSRSLCQTDDILVVGYDLRTIHYDIARECIDFDTEPVITLAQPQLFLSQSYAPELDINPLSDLITGPTPNRINIVFFSDGYTSDEKQRFIDDATRLGHAISVNQTYAPVAPLINFWGAFTPSKESGIGVGGKPKEYAHSLSTDYIGTLSLYPLMDSSGLSVFSDGTELRGVYTSKPKVSRKERQASGVSDWAQLRLGNDPLYGGLGGEFTYELAISYCHLVHVDYLSQDFHRISVKRHELGHSIIWVGDEYDGSMYFGVNADNYTHRDETIGWAHWLSDPACEFSVSFVVTIFSDDSNQPLLGSSATLFHYWSTHGRCSTNQHLGRLTSRLMEHSTLPLRTSLSGIPESSHLTITLDGTTVTWEANPEIGLDRWFYDVPIRKLANDTHELKFVLEEKGKEGLAQLCSLEVIEYGNATEFNSTEGYVGAFPTYSPLEYEDPDPEPDRPALHDHHNHKKWATTSYRPTNEDCLMRQVAQPNFCVVCTEGLWLRLLSRVSLIDKVSFYDSLKGDADTGIELSLISLAQFRSPAEAEYLARKGTEETYLIRWFTYGQEVKKWQNSTRVDVECRAVGIIEVEVEFVSSEIRKDEKGYTKDRYRLLLDC</sequence>
<dbReference type="Pfam" id="PF09471">
    <property type="entry name" value="Peptidase_M64"/>
    <property type="match status" value="1"/>
</dbReference>
<name>A0A8H7I7A8_9AGAM</name>
<dbReference type="EMBL" id="JACYCF010000020">
    <property type="protein sequence ID" value="KAF8750469.1"/>
    <property type="molecule type" value="Genomic_DNA"/>
</dbReference>
<dbReference type="InterPro" id="IPR019026">
    <property type="entry name" value="Peptidase_M64_IgA"/>
</dbReference>
<evidence type="ECO:0000256" key="1">
    <source>
        <dbReference type="SAM" id="SignalP"/>
    </source>
</evidence>
<feature type="signal peptide" evidence="1">
    <location>
        <begin position="1"/>
        <end position="21"/>
    </location>
</feature>